<sequence length="263" mass="29701">MIVIERRNKIREILMKKRSVKVTELVHEFQVSEETIRRDLIQLEKDGLVQKNYGGAILMEDLHKTQDIILPVELRELQYFKEKDAIGKRAAQLIQEGQIIILDAGSTTWCMARHLHEINNLTVITNALNVIEECSVNQSASIFMLGGELRRNSKSMIGPQTQSEIQKYNADYVFLGTSGISIRQGFTSSDLYEAQIKQAMVSAGQKIVLMADHSKLQKTGLVSFCNFEEVDYLITSDLADQHILEEIESFGVEVIIASTLIAK</sequence>
<proteinExistence type="predicted"/>
<protein>
    <submittedName>
        <fullName evidence="1">DeoR/GlpR family DNA-binding transcription regulator</fullName>
    </submittedName>
</protein>
<gene>
    <name evidence="1" type="ORF">QLQ22_15105</name>
</gene>
<name>A0ACD4R6F3_9BACI</name>
<organism evidence="1 2">
    <name type="scientific">Metabacillus hrfriensis</name>
    <dbReference type="NCBI Taxonomy" id="3048891"/>
    <lineage>
        <taxon>Bacteria</taxon>
        <taxon>Bacillati</taxon>
        <taxon>Bacillota</taxon>
        <taxon>Bacilli</taxon>
        <taxon>Bacillales</taxon>
        <taxon>Bacillaceae</taxon>
        <taxon>Metabacillus</taxon>
    </lineage>
</organism>
<dbReference type="Proteomes" id="UP001226091">
    <property type="component" value="Chromosome"/>
</dbReference>
<dbReference type="EMBL" id="CP126116">
    <property type="protein sequence ID" value="WHZ56036.1"/>
    <property type="molecule type" value="Genomic_DNA"/>
</dbReference>
<reference evidence="2" key="1">
    <citation type="journal article" date="2025" name="Aquaculture">
        <title>Assessment of the bioflocculant production and safety properties of Metabacillus hrfriensis sp. nov. based on phenotypic and whole-genome sequencing analysis.</title>
        <authorList>
            <person name="Zhang R."/>
            <person name="Zhao Z."/>
            <person name="Luo L."/>
            <person name="Wang S."/>
            <person name="Guo K."/>
            <person name="Xu W."/>
        </authorList>
    </citation>
    <scope>NUCLEOTIDE SEQUENCE [LARGE SCALE GENOMIC DNA]</scope>
    <source>
        <strain evidence="2">CT-WN-B3</strain>
    </source>
</reference>
<evidence type="ECO:0000313" key="2">
    <source>
        <dbReference type="Proteomes" id="UP001226091"/>
    </source>
</evidence>
<evidence type="ECO:0000313" key="1">
    <source>
        <dbReference type="EMBL" id="WHZ56036.1"/>
    </source>
</evidence>
<keyword evidence="2" id="KW-1185">Reference proteome</keyword>
<keyword evidence="1" id="KW-0238">DNA-binding</keyword>
<accession>A0ACD4R6F3</accession>